<dbReference type="SUPFAM" id="SSF50494">
    <property type="entry name" value="Trypsin-like serine proteases"/>
    <property type="match status" value="1"/>
</dbReference>
<keyword evidence="4 9" id="KW-0732">Signal</keyword>
<keyword evidence="12" id="KW-1185">Reference proteome</keyword>
<dbReference type="InterPro" id="IPR018114">
    <property type="entry name" value="TRYPSIN_HIS"/>
</dbReference>
<evidence type="ECO:0000313" key="12">
    <source>
        <dbReference type="Proteomes" id="UP000007151"/>
    </source>
</evidence>
<evidence type="ECO:0000259" key="10">
    <source>
        <dbReference type="PROSITE" id="PS50240"/>
    </source>
</evidence>
<organism evidence="11 12">
    <name type="scientific">Danaus plexippus plexippus</name>
    <dbReference type="NCBI Taxonomy" id="278856"/>
    <lineage>
        <taxon>Eukaryota</taxon>
        <taxon>Metazoa</taxon>
        <taxon>Ecdysozoa</taxon>
        <taxon>Arthropoda</taxon>
        <taxon>Hexapoda</taxon>
        <taxon>Insecta</taxon>
        <taxon>Pterygota</taxon>
        <taxon>Neoptera</taxon>
        <taxon>Endopterygota</taxon>
        <taxon>Lepidoptera</taxon>
        <taxon>Glossata</taxon>
        <taxon>Ditrysia</taxon>
        <taxon>Papilionoidea</taxon>
        <taxon>Nymphalidae</taxon>
        <taxon>Danainae</taxon>
        <taxon>Danaini</taxon>
        <taxon>Danaina</taxon>
        <taxon>Danaus</taxon>
        <taxon>Danaus</taxon>
    </lineage>
</organism>
<evidence type="ECO:0000256" key="2">
    <source>
        <dbReference type="ARBA" id="ARBA00022525"/>
    </source>
</evidence>
<keyword evidence="6" id="KW-0720">Serine protease</keyword>
<protein>
    <submittedName>
        <fullName evidence="11">Serine protease HP21</fullName>
    </submittedName>
</protein>
<keyword evidence="2" id="KW-0964">Secreted</keyword>
<evidence type="ECO:0000256" key="8">
    <source>
        <dbReference type="ARBA" id="ARBA00023157"/>
    </source>
</evidence>
<reference evidence="11 12" key="1">
    <citation type="journal article" date="2011" name="Cell">
        <title>The monarch butterfly genome yields insights into long-distance migration.</title>
        <authorList>
            <person name="Zhan S."/>
            <person name="Merlin C."/>
            <person name="Boore J.L."/>
            <person name="Reppert S.M."/>
        </authorList>
    </citation>
    <scope>NUCLEOTIDE SEQUENCE [LARGE SCALE GENOMIC DNA]</scope>
    <source>
        <strain evidence="11">F-2</strain>
    </source>
</reference>
<evidence type="ECO:0000313" key="11">
    <source>
        <dbReference type="EMBL" id="OWR47436.1"/>
    </source>
</evidence>
<keyword evidence="3 11" id="KW-0645">Protease</keyword>
<comment type="caution">
    <text evidence="11">The sequence shown here is derived from an EMBL/GenBank/DDBJ whole genome shotgun (WGS) entry which is preliminary data.</text>
</comment>
<name>A0A212F107_DANPL</name>
<dbReference type="GO" id="GO:0006508">
    <property type="term" value="P:proteolysis"/>
    <property type="evidence" value="ECO:0007669"/>
    <property type="project" value="UniProtKB-KW"/>
</dbReference>
<evidence type="ECO:0000256" key="1">
    <source>
        <dbReference type="ARBA" id="ARBA00004613"/>
    </source>
</evidence>
<evidence type="ECO:0000256" key="7">
    <source>
        <dbReference type="ARBA" id="ARBA00023145"/>
    </source>
</evidence>
<keyword evidence="8" id="KW-1015">Disulfide bond</keyword>
<keyword evidence="5" id="KW-0378">Hydrolase</keyword>
<dbReference type="FunCoup" id="A0A212F107">
    <property type="interactions" value="23"/>
</dbReference>
<proteinExistence type="predicted"/>
<dbReference type="Pfam" id="PF00089">
    <property type="entry name" value="Trypsin"/>
    <property type="match status" value="1"/>
</dbReference>
<dbReference type="InterPro" id="IPR009003">
    <property type="entry name" value="Peptidase_S1_PA"/>
</dbReference>
<dbReference type="GO" id="GO:0004252">
    <property type="term" value="F:serine-type endopeptidase activity"/>
    <property type="evidence" value="ECO:0007669"/>
    <property type="project" value="InterPro"/>
</dbReference>
<gene>
    <name evidence="11" type="ORF">KGM_215119</name>
</gene>
<dbReference type="KEGG" id="dpl:KGM_215119"/>
<evidence type="ECO:0000256" key="4">
    <source>
        <dbReference type="ARBA" id="ARBA00022729"/>
    </source>
</evidence>
<dbReference type="PANTHER" id="PTHR24252:SF7">
    <property type="entry name" value="HYALIN"/>
    <property type="match status" value="1"/>
</dbReference>
<dbReference type="SMART" id="SM00020">
    <property type="entry name" value="Tryp_SPc"/>
    <property type="match status" value="1"/>
</dbReference>
<evidence type="ECO:0000256" key="9">
    <source>
        <dbReference type="SAM" id="SignalP"/>
    </source>
</evidence>
<dbReference type="InterPro" id="IPR001254">
    <property type="entry name" value="Trypsin_dom"/>
</dbReference>
<dbReference type="EMBL" id="AGBW02010978">
    <property type="protein sequence ID" value="OWR47436.1"/>
    <property type="molecule type" value="Genomic_DNA"/>
</dbReference>
<dbReference type="FunFam" id="2.40.10.10:FF:000146">
    <property type="entry name" value="Serine protease 53"/>
    <property type="match status" value="1"/>
</dbReference>
<dbReference type="InterPro" id="IPR043504">
    <property type="entry name" value="Peptidase_S1_PA_chymotrypsin"/>
</dbReference>
<dbReference type="Proteomes" id="UP000007151">
    <property type="component" value="Unassembled WGS sequence"/>
</dbReference>
<dbReference type="PRINTS" id="PR00722">
    <property type="entry name" value="CHYMOTRYPSIN"/>
</dbReference>
<dbReference type="PROSITE" id="PS00134">
    <property type="entry name" value="TRYPSIN_HIS"/>
    <property type="match status" value="1"/>
</dbReference>
<dbReference type="PROSITE" id="PS50240">
    <property type="entry name" value="TRYPSIN_DOM"/>
    <property type="match status" value="1"/>
</dbReference>
<dbReference type="AlphaFoldDB" id="A0A212F107"/>
<dbReference type="InParanoid" id="A0A212F107"/>
<feature type="signal peptide" evidence="9">
    <location>
        <begin position="1"/>
        <end position="22"/>
    </location>
</feature>
<accession>A0A212F107</accession>
<dbReference type="GO" id="GO:0005576">
    <property type="term" value="C:extracellular region"/>
    <property type="evidence" value="ECO:0007669"/>
    <property type="project" value="UniProtKB-SubCell"/>
</dbReference>
<evidence type="ECO:0000256" key="3">
    <source>
        <dbReference type="ARBA" id="ARBA00022670"/>
    </source>
</evidence>
<evidence type="ECO:0000256" key="5">
    <source>
        <dbReference type="ARBA" id="ARBA00022801"/>
    </source>
</evidence>
<feature type="domain" description="Peptidase S1" evidence="10">
    <location>
        <begin position="144"/>
        <end position="388"/>
    </location>
</feature>
<dbReference type="STRING" id="278856.A0A212F107"/>
<comment type="subcellular location">
    <subcellularLocation>
        <location evidence="1">Secreted</location>
    </subcellularLocation>
</comment>
<dbReference type="InterPro" id="IPR001314">
    <property type="entry name" value="Peptidase_S1A"/>
</dbReference>
<evidence type="ECO:0000256" key="6">
    <source>
        <dbReference type="ARBA" id="ARBA00022825"/>
    </source>
</evidence>
<sequence length="389" mass="43054">MTITLKLLFAITSIAFSPFLSSTEIGDPCPGGHPGVCADIYNCTSALINIKLRKPLSVPRKITTTTTAPVARKKIKRVRFSHYKIPRNCSPIASNLTVPKTGQKAFDKCLYYQEKYVYPCLDSPLPGQAKARANYCTWSSEGLIVNGENASRGEFPHMALLGFGTRKIEWKCGGTIISERFVLTAAHCTKTAIRGSVTKIKIGILKSSEPDTDFNVYNVFKIHVHENYHSPLKYNDIALLETDREMLLGPEAFPACLNDGTEVSDTVIVSGWGQTSTTRRIMSDVLQKAYLKNFDESECHSYHEVYSHRNMPDGIDSETQICFGNKNNASDTCGGDSGGPAQIKHPKVYCMYLVMGVTSFGRSCGLQGAPGVYTRVSHFLPWIERTVWP</sequence>
<dbReference type="Gene3D" id="2.40.10.10">
    <property type="entry name" value="Trypsin-like serine proteases"/>
    <property type="match status" value="1"/>
</dbReference>
<keyword evidence="7" id="KW-0865">Zymogen</keyword>
<feature type="chain" id="PRO_5012781277" evidence="9">
    <location>
        <begin position="23"/>
        <end position="389"/>
    </location>
</feature>
<dbReference type="CDD" id="cd00190">
    <property type="entry name" value="Tryp_SPc"/>
    <property type="match status" value="1"/>
</dbReference>
<dbReference type="PANTHER" id="PTHR24252">
    <property type="entry name" value="ACROSIN-RELATED"/>
    <property type="match status" value="1"/>
</dbReference>